<feature type="domain" description="RING-CH-type" evidence="5">
    <location>
        <begin position="85"/>
        <end position="117"/>
    </location>
</feature>
<dbReference type="InterPro" id="IPR013083">
    <property type="entry name" value="Znf_RING/FYVE/PHD"/>
</dbReference>
<dbReference type="OrthoDB" id="539810at2759"/>
<sequence length="388" mass="43579">MARARHGTPRGRPPLLSPELRQQGWSMQSEEGEWYYVGRVITRDRPSRGWPAAQLLGRDQADELYKEAVAVAVAKCAKDTAGQTCYICYGEGDEDGLVRGCACRGESGIAHISCLAEQARRLVVHAEAEARDLDDDALDAAWKRWCICGLCEQDYHGVVSCALGWACWKTYLGRREEDEARNFAMTVLGNGLYAANYYEDALSVQKAELSMRQRLGDAEDNILAVQTNLANTYRSLGRLEEALRLRQEVYSRYLKLNGKEHGSTLLATNNYAVSLNLLERFEEARSLLRRTISVARRVLGESHDLTLNMRKTYAIALYCDKGATLDDLRESVTTLEDAKRIARRVLGGEHPTTTEIEWHLQEALRAHETSDDETLDVSAQEDDADDIE</sequence>
<reference evidence="6" key="1">
    <citation type="submission" date="2021-11" db="EMBL/GenBank/DDBJ databases">
        <authorList>
            <consortium name="Genoscope - CEA"/>
            <person name="William W."/>
        </authorList>
    </citation>
    <scope>NUCLEOTIDE SEQUENCE</scope>
</reference>
<evidence type="ECO:0000313" key="7">
    <source>
        <dbReference type="Proteomes" id="UP000789595"/>
    </source>
</evidence>
<keyword evidence="1" id="KW-0479">Metal-binding</keyword>
<dbReference type="PANTHER" id="PTHR46082">
    <property type="entry name" value="ATP/GTP-BINDING PROTEIN-RELATED"/>
    <property type="match status" value="1"/>
</dbReference>
<evidence type="ECO:0000256" key="1">
    <source>
        <dbReference type="ARBA" id="ARBA00022723"/>
    </source>
</evidence>
<feature type="compositionally biased region" description="Acidic residues" evidence="4">
    <location>
        <begin position="370"/>
        <end position="388"/>
    </location>
</feature>
<name>A0A8J2S2Z9_9STRA</name>
<dbReference type="Proteomes" id="UP000789595">
    <property type="component" value="Unassembled WGS sequence"/>
</dbReference>
<comment type="caution">
    <text evidence="6">The sequence shown here is derived from an EMBL/GenBank/DDBJ whole genome shotgun (WGS) entry which is preliminary data.</text>
</comment>
<evidence type="ECO:0000256" key="2">
    <source>
        <dbReference type="ARBA" id="ARBA00022771"/>
    </source>
</evidence>
<feature type="region of interest" description="Disordered" evidence="4">
    <location>
        <begin position="1"/>
        <end position="23"/>
    </location>
</feature>
<dbReference type="Pfam" id="PF13424">
    <property type="entry name" value="TPR_12"/>
    <property type="match status" value="1"/>
</dbReference>
<accession>A0A8J2S2Z9</accession>
<dbReference type="SUPFAM" id="SSF48452">
    <property type="entry name" value="TPR-like"/>
    <property type="match status" value="1"/>
</dbReference>
<dbReference type="PANTHER" id="PTHR46082:SF6">
    <property type="entry name" value="AAA+ ATPASE DOMAIN-CONTAINING PROTEIN-RELATED"/>
    <property type="match status" value="1"/>
</dbReference>
<protein>
    <recommendedName>
        <fullName evidence="5">RING-CH-type domain-containing protein</fullName>
    </recommendedName>
</protein>
<dbReference type="AlphaFoldDB" id="A0A8J2S2Z9"/>
<dbReference type="GO" id="GO:0008270">
    <property type="term" value="F:zinc ion binding"/>
    <property type="evidence" value="ECO:0007669"/>
    <property type="project" value="UniProtKB-KW"/>
</dbReference>
<proteinExistence type="predicted"/>
<keyword evidence="2" id="KW-0863">Zinc-finger</keyword>
<dbReference type="Gene3D" id="1.25.40.10">
    <property type="entry name" value="Tetratricopeptide repeat domain"/>
    <property type="match status" value="1"/>
</dbReference>
<feature type="region of interest" description="Disordered" evidence="4">
    <location>
        <begin position="367"/>
        <end position="388"/>
    </location>
</feature>
<evidence type="ECO:0000256" key="4">
    <source>
        <dbReference type="SAM" id="MobiDB-lite"/>
    </source>
</evidence>
<keyword evidence="3" id="KW-0862">Zinc</keyword>
<evidence type="ECO:0000313" key="6">
    <source>
        <dbReference type="EMBL" id="CAH0363983.1"/>
    </source>
</evidence>
<dbReference type="Gene3D" id="3.30.40.10">
    <property type="entry name" value="Zinc/RING finger domain, C3HC4 (zinc finger)"/>
    <property type="match status" value="1"/>
</dbReference>
<evidence type="ECO:0000259" key="5">
    <source>
        <dbReference type="Pfam" id="PF12906"/>
    </source>
</evidence>
<dbReference type="InterPro" id="IPR011990">
    <property type="entry name" value="TPR-like_helical_dom_sf"/>
</dbReference>
<gene>
    <name evidence="6" type="ORF">PECAL_1P03290</name>
</gene>
<evidence type="ECO:0000256" key="3">
    <source>
        <dbReference type="ARBA" id="ARBA00022833"/>
    </source>
</evidence>
<dbReference type="InterPro" id="IPR011016">
    <property type="entry name" value="Znf_RING-CH"/>
</dbReference>
<dbReference type="Pfam" id="PF12906">
    <property type="entry name" value="RINGv"/>
    <property type="match status" value="1"/>
</dbReference>
<organism evidence="6 7">
    <name type="scientific">Pelagomonas calceolata</name>
    <dbReference type="NCBI Taxonomy" id="35677"/>
    <lineage>
        <taxon>Eukaryota</taxon>
        <taxon>Sar</taxon>
        <taxon>Stramenopiles</taxon>
        <taxon>Ochrophyta</taxon>
        <taxon>Pelagophyceae</taxon>
        <taxon>Pelagomonadales</taxon>
        <taxon>Pelagomonadaceae</taxon>
        <taxon>Pelagomonas</taxon>
    </lineage>
</organism>
<dbReference type="InterPro" id="IPR053137">
    <property type="entry name" value="NLR-like"/>
</dbReference>
<dbReference type="EMBL" id="CAKKNE010000001">
    <property type="protein sequence ID" value="CAH0363983.1"/>
    <property type="molecule type" value="Genomic_DNA"/>
</dbReference>
<keyword evidence="7" id="KW-1185">Reference proteome</keyword>
<dbReference type="Pfam" id="PF13374">
    <property type="entry name" value="TPR_10"/>
    <property type="match status" value="1"/>
</dbReference>